<dbReference type="Proteomes" id="UP000784294">
    <property type="component" value="Unassembled WGS sequence"/>
</dbReference>
<name>A0A3S5CNI1_9PLAT</name>
<comment type="caution">
    <text evidence="2">The sequence shown here is derived from an EMBL/GenBank/DDBJ whole genome shotgun (WGS) entry which is preliminary data.</text>
</comment>
<keyword evidence="3" id="KW-1185">Reference proteome</keyword>
<reference evidence="2" key="1">
    <citation type="submission" date="2018-11" db="EMBL/GenBank/DDBJ databases">
        <authorList>
            <consortium name="Pathogen Informatics"/>
        </authorList>
    </citation>
    <scope>NUCLEOTIDE SEQUENCE</scope>
</reference>
<protein>
    <submittedName>
        <fullName evidence="2">Uncharacterized protein</fullName>
    </submittedName>
</protein>
<dbReference type="EMBL" id="CAAALY010061566">
    <property type="protein sequence ID" value="VEL23372.1"/>
    <property type="molecule type" value="Genomic_DNA"/>
</dbReference>
<proteinExistence type="predicted"/>
<evidence type="ECO:0000256" key="1">
    <source>
        <dbReference type="SAM" id="MobiDB-lite"/>
    </source>
</evidence>
<sequence length="552" mass="61449">MLPRADPAIPSPSSCYSRLSPEKPVPLLNVNKLYGSSAIKEVAYTNVFTSTNSPCSSTSTSSASLTLPTTNSFSTVNKPLCDVKTSNGKPVPSKQSSKMHNYGFSRPPRTAMAVKQPCKKIDSFAARLISVDALVPKPSPSPKLHQVFLEQNGGLHPFMLLGDAIRLICLIHFSRGNCHTQMVNDLVVLCQQRSNLVRTPYLRIKSHSGLVSVLQGFPYACDSIKNDQLAWLLEARFLRAFIIPITEEKNLMSDAANTASRVFTEISLNREVSWNVCCPPQILLQVACIIFRKNAFQCLVDMKSKTEANTIPFSEPSSQQIGPVDPINNERNPSKDSDNSRKPCFSVAHFDCVLSSLLPIFYSFCANTITLDAEKRAGFGFLCDLIETIYRILYVGDTSNPAEPSKTRNLINELENVHKHFEHAFRRIRDIYASFVSAGACLAARYRLSVSADPESANHKLDKGRARLFPSLDAAQANVLRILKLELYPDLLSIVTSVNQLKAWIDECLNEEQILRQTKTFISNKDDEGLVTDNFRLIESILETEIQAYADF</sequence>
<organism evidence="2 3">
    <name type="scientific">Protopolystoma xenopodis</name>
    <dbReference type="NCBI Taxonomy" id="117903"/>
    <lineage>
        <taxon>Eukaryota</taxon>
        <taxon>Metazoa</taxon>
        <taxon>Spiralia</taxon>
        <taxon>Lophotrochozoa</taxon>
        <taxon>Platyhelminthes</taxon>
        <taxon>Monogenea</taxon>
        <taxon>Polyopisthocotylea</taxon>
        <taxon>Polystomatidea</taxon>
        <taxon>Polystomatidae</taxon>
        <taxon>Protopolystoma</taxon>
    </lineage>
</organism>
<accession>A0A3S5CNI1</accession>
<dbReference type="OrthoDB" id="6228672at2759"/>
<evidence type="ECO:0000313" key="2">
    <source>
        <dbReference type="EMBL" id="VEL23372.1"/>
    </source>
</evidence>
<evidence type="ECO:0000313" key="3">
    <source>
        <dbReference type="Proteomes" id="UP000784294"/>
    </source>
</evidence>
<gene>
    <name evidence="2" type="ORF">PXEA_LOCUS16812</name>
</gene>
<dbReference type="AlphaFoldDB" id="A0A3S5CNI1"/>
<feature type="non-terminal residue" evidence="2">
    <location>
        <position position="552"/>
    </location>
</feature>
<feature type="region of interest" description="Disordered" evidence="1">
    <location>
        <begin position="310"/>
        <end position="338"/>
    </location>
</feature>
<feature type="compositionally biased region" description="Polar residues" evidence="1">
    <location>
        <begin position="310"/>
        <end position="321"/>
    </location>
</feature>